<dbReference type="Proteomes" id="UP001305414">
    <property type="component" value="Unassembled WGS sequence"/>
</dbReference>
<proteinExistence type="predicted"/>
<dbReference type="EMBL" id="JAWHQM010000001">
    <property type="protein sequence ID" value="KAK5624686.1"/>
    <property type="molecule type" value="Genomic_DNA"/>
</dbReference>
<keyword evidence="2" id="KW-1185">Reference proteome</keyword>
<dbReference type="AlphaFoldDB" id="A0AAN7UCT3"/>
<accession>A0AAN7UCT3</accession>
<sequence length="85" mass="9277">MRQFIEGDLGSFRVVHEPPGVTTDSSKANIGANNQVAEEEPASNKSLITLTWPSPHDVVVGGVEGQCSGWETVRDKVYPQQLNRN</sequence>
<gene>
    <name evidence="1" type="ORF">RRF57_000401</name>
</gene>
<protein>
    <submittedName>
        <fullName evidence="1">Uncharacterized protein</fullName>
    </submittedName>
</protein>
<reference evidence="1 2" key="1">
    <citation type="submission" date="2023-10" db="EMBL/GenBank/DDBJ databases">
        <title>Draft genome sequence of Xylaria bambusicola isolate GMP-LS, the root and basal stem rot pathogen of sugarcane in Indonesia.</title>
        <authorList>
            <person name="Selvaraj P."/>
            <person name="Muralishankar V."/>
            <person name="Muruganantham S."/>
            <person name="Sp S."/>
            <person name="Haryani S."/>
            <person name="Lau K.J.X."/>
            <person name="Naqvi N.I."/>
        </authorList>
    </citation>
    <scope>NUCLEOTIDE SEQUENCE [LARGE SCALE GENOMIC DNA]</scope>
    <source>
        <strain evidence="1">GMP-LS</strain>
    </source>
</reference>
<evidence type="ECO:0000313" key="1">
    <source>
        <dbReference type="EMBL" id="KAK5624686.1"/>
    </source>
</evidence>
<name>A0AAN7UCT3_9PEZI</name>
<comment type="caution">
    <text evidence="1">The sequence shown here is derived from an EMBL/GenBank/DDBJ whole genome shotgun (WGS) entry which is preliminary data.</text>
</comment>
<evidence type="ECO:0000313" key="2">
    <source>
        <dbReference type="Proteomes" id="UP001305414"/>
    </source>
</evidence>
<organism evidence="1 2">
    <name type="scientific">Xylaria bambusicola</name>
    <dbReference type="NCBI Taxonomy" id="326684"/>
    <lineage>
        <taxon>Eukaryota</taxon>
        <taxon>Fungi</taxon>
        <taxon>Dikarya</taxon>
        <taxon>Ascomycota</taxon>
        <taxon>Pezizomycotina</taxon>
        <taxon>Sordariomycetes</taxon>
        <taxon>Xylariomycetidae</taxon>
        <taxon>Xylariales</taxon>
        <taxon>Xylariaceae</taxon>
        <taxon>Xylaria</taxon>
    </lineage>
</organism>